<keyword evidence="6" id="KW-0539">Nucleus</keyword>
<sequence length="593" mass="67733">MDINCPQTSVQHGLEYGTTFLAMAEHFRTMNPPKYKMAIKCVRACFQTRISAEVAALAHFALGKLCFFYTKNVDLAKCHLEQAYNQIKGFGDLFVERRLEVACLLSEVYMELRMYDAVKRLLREESMHSRMFPMLHARILFLYAEAFVLVNDWRSAEEVINVGGTIFSQLGNNELECYFNLTSSMIISMDLTRGDELMQKIMKVGEKITGLGETHPSLDYVKAFCFTVQICFFLSVGLMKSTKVCLRQLQALVQQMKGTYDSNVSQYPLFDWMGKETLTALTYVLTVIQSVQTCQLERAYKYHAIAMRHIGEMKRLMAQQNWPLVRRGAIDCLNALEIVLLQNFASAQLMLARPFETINVLNVMVEKMRENGYLYERFKAQAHALIGIYCWLIRLPDDADRHFQSALRATQDTEFWTVVNLCLAIVYLITCRESDFYTIFERITPGKLQSSSPLLKSSAHFVHALHSYLHSRFQEARSHLTDSVTIVRDEGVPRIQALATLLSAKLAGVEAPDILVAANDWAAKSSDQSLMLWSNHMICDLQTRFGNLEQAQIIKSGIQQVETCIMQSTRDAMNSDAHRLIKVFLILLRLVLL</sequence>
<organism evidence="9 10">
    <name type="scientific">Syphacia muris</name>
    <dbReference type="NCBI Taxonomy" id="451379"/>
    <lineage>
        <taxon>Eukaryota</taxon>
        <taxon>Metazoa</taxon>
        <taxon>Ecdysozoa</taxon>
        <taxon>Nematoda</taxon>
        <taxon>Chromadorea</taxon>
        <taxon>Rhabditida</taxon>
        <taxon>Spirurina</taxon>
        <taxon>Oxyuridomorpha</taxon>
        <taxon>Oxyuroidea</taxon>
        <taxon>Oxyuridae</taxon>
        <taxon>Syphacia</taxon>
    </lineage>
</organism>
<evidence type="ECO:0000256" key="3">
    <source>
        <dbReference type="ARBA" id="ARBA00022618"/>
    </source>
</evidence>
<dbReference type="GO" id="GO:0051301">
    <property type="term" value="P:cell division"/>
    <property type="evidence" value="ECO:0007669"/>
    <property type="project" value="UniProtKB-KW"/>
</dbReference>
<evidence type="ECO:0000256" key="5">
    <source>
        <dbReference type="ARBA" id="ARBA00022829"/>
    </source>
</evidence>
<proteinExistence type="inferred from homology"/>
<evidence type="ECO:0000313" key="10">
    <source>
        <dbReference type="WBParaSite" id="SMUV_0000903901-mRNA-1"/>
    </source>
</evidence>
<comment type="subcellular location">
    <subcellularLocation>
        <location evidence="1">Nucleus</location>
        <location evidence="1">Nucleoplasm</location>
    </subcellularLocation>
</comment>
<dbReference type="STRING" id="451379.A0A0N5AVW1"/>
<keyword evidence="3" id="KW-0132">Cell division</keyword>
<dbReference type="GO" id="GO:0007059">
    <property type="term" value="P:chromosome segregation"/>
    <property type="evidence" value="ECO:0007669"/>
    <property type="project" value="UniProtKB-KW"/>
</dbReference>
<evidence type="ECO:0000256" key="4">
    <source>
        <dbReference type="ARBA" id="ARBA00022776"/>
    </source>
</evidence>
<dbReference type="AlphaFoldDB" id="A0A0N5AVW1"/>
<dbReference type="WBParaSite" id="SMUV_0000903901-mRNA-1">
    <property type="protein sequence ID" value="SMUV_0000903901-mRNA-1"/>
    <property type="gene ID" value="SMUV_0000903901"/>
</dbReference>
<evidence type="ECO:0000256" key="6">
    <source>
        <dbReference type="ARBA" id="ARBA00023242"/>
    </source>
</evidence>
<dbReference type="GO" id="GO:0005654">
    <property type="term" value="C:nucleoplasm"/>
    <property type="evidence" value="ECO:0007669"/>
    <property type="project" value="UniProtKB-SubCell"/>
</dbReference>
<evidence type="ECO:0000256" key="1">
    <source>
        <dbReference type="ARBA" id="ARBA00004642"/>
    </source>
</evidence>
<keyword evidence="9" id="KW-1185">Reference proteome</keyword>
<accession>A0A0N5AVW1</accession>
<name>A0A0N5AVW1_9BILA</name>
<dbReference type="InterPro" id="IPR019440">
    <property type="entry name" value="MAU2"/>
</dbReference>
<reference evidence="10" key="1">
    <citation type="submission" date="2017-02" db="UniProtKB">
        <authorList>
            <consortium name="WormBaseParasite"/>
        </authorList>
    </citation>
    <scope>IDENTIFICATION</scope>
</reference>
<evidence type="ECO:0000256" key="2">
    <source>
        <dbReference type="ARBA" id="ARBA00008585"/>
    </source>
</evidence>
<protein>
    <recommendedName>
        <fullName evidence="8">Cohesin loading complex subunit SCC4 homolog</fullName>
    </recommendedName>
</protein>
<comment type="similarity">
    <text evidence="2">Belongs to the SCC4/mau-2 family.</text>
</comment>
<keyword evidence="5" id="KW-0159">Chromosome partition</keyword>
<dbReference type="GO" id="GO:0007064">
    <property type="term" value="P:mitotic sister chromatid cohesion"/>
    <property type="evidence" value="ECO:0007669"/>
    <property type="project" value="InterPro"/>
</dbReference>
<keyword evidence="4" id="KW-0498">Mitosis</keyword>
<dbReference type="PANTHER" id="PTHR21394">
    <property type="entry name" value="MAU2 CHROMATID COHESION FACTOR HOMOLOG"/>
    <property type="match status" value="1"/>
</dbReference>
<evidence type="ECO:0000256" key="7">
    <source>
        <dbReference type="ARBA" id="ARBA00023306"/>
    </source>
</evidence>
<dbReference type="Pfam" id="PF10345">
    <property type="entry name" value="Cohesin_load"/>
    <property type="match status" value="1"/>
</dbReference>
<evidence type="ECO:0000313" key="9">
    <source>
        <dbReference type="Proteomes" id="UP000046393"/>
    </source>
</evidence>
<dbReference type="Proteomes" id="UP000046393">
    <property type="component" value="Unplaced"/>
</dbReference>
<keyword evidence="7" id="KW-0131">Cell cycle</keyword>
<evidence type="ECO:0000256" key="8">
    <source>
        <dbReference type="ARBA" id="ARBA00030523"/>
    </source>
</evidence>